<dbReference type="PhylomeDB" id="A7TD14"/>
<dbReference type="eggNOG" id="ENOG502QTNY">
    <property type="taxonomic scope" value="Eukaryota"/>
</dbReference>
<dbReference type="InterPro" id="IPR046616">
    <property type="entry name" value="DUF6729"/>
</dbReference>
<proteinExistence type="predicted"/>
<reference evidence="3 4" key="1">
    <citation type="journal article" date="2007" name="Science">
        <title>Sea anemone genome reveals ancestral eumetazoan gene repertoire and genomic organization.</title>
        <authorList>
            <person name="Putnam N.H."/>
            <person name="Srivastava M."/>
            <person name="Hellsten U."/>
            <person name="Dirks B."/>
            <person name="Chapman J."/>
            <person name="Salamov A."/>
            <person name="Terry A."/>
            <person name="Shapiro H."/>
            <person name="Lindquist E."/>
            <person name="Kapitonov V.V."/>
            <person name="Jurka J."/>
            <person name="Genikhovich G."/>
            <person name="Grigoriev I.V."/>
            <person name="Lucas S.M."/>
            <person name="Steele R.E."/>
            <person name="Finnerty J.R."/>
            <person name="Technau U."/>
            <person name="Martindale M.Q."/>
            <person name="Rokhsar D.S."/>
        </authorList>
    </citation>
    <scope>NUCLEOTIDE SEQUENCE [LARGE SCALE GENOMIC DNA]</scope>
    <source>
        <strain evidence="4">CH2 X CH6</strain>
    </source>
</reference>
<evidence type="ECO:0000313" key="4">
    <source>
        <dbReference type="Proteomes" id="UP000001593"/>
    </source>
</evidence>
<dbReference type="InParanoid" id="A7TD14"/>
<dbReference type="PANTHER" id="PTHR24401:SF29">
    <property type="entry name" value="SI:CH211-243P7.3-RELATED"/>
    <property type="match status" value="1"/>
</dbReference>
<evidence type="ECO:0000313" key="3">
    <source>
        <dbReference type="EMBL" id="EDO26043.1"/>
    </source>
</evidence>
<feature type="region of interest" description="Disordered" evidence="1">
    <location>
        <begin position="1"/>
        <end position="24"/>
    </location>
</feature>
<feature type="domain" description="DUF6729" evidence="2">
    <location>
        <begin position="71"/>
        <end position="219"/>
    </location>
</feature>
<dbReference type="PANTHER" id="PTHR24401">
    <property type="entry name" value="SI:CH211-243P7.3-RELATED"/>
    <property type="match status" value="1"/>
</dbReference>
<feature type="compositionally biased region" description="Basic and acidic residues" evidence="1">
    <location>
        <begin position="1"/>
        <end position="10"/>
    </location>
</feature>
<dbReference type="AlphaFoldDB" id="A7TD14"/>
<dbReference type="Proteomes" id="UP000001593">
    <property type="component" value="Unassembled WGS sequence"/>
</dbReference>
<gene>
    <name evidence="3" type="ORF">NEMVEDRAFT_v1g225471</name>
</gene>
<feature type="non-terminal residue" evidence="3">
    <location>
        <position position="219"/>
    </location>
</feature>
<dbReference type="Pfam" id="PF20499">
    <property type="entry name" value="DUF6729"/>
    <property type="match status" value="1"/>
</dbReference>
<dbReference type="EMBL" id="DS477097">
    <property type="protein sequence ID" value="EDO26043.1"/>
    <property type="molecule type" value="Genomic_DNA"/>
</dbReference>
<name>A7TD14_NEMVE</name>
<feature type="region of interest" description="Disordered" evidence="1">
    <location>
        <begin position="52"/>
        <end position="81"/>
    </location>
</feature>
<keyword evidence="4" id="KW-1185">Reference proteome</keyword>
<evidence type="ECO:0000256" key="1">
    <source>
        <dbReference type="SAM" id="MobiDB-lite"/>
    </source>
</evidence>
<accession>A7TD14</accession>
<dbReference type="HOGENOM" id="CLU_1264388_0_0_1"/>
<sequence>MVLASHETKNAIKHPQGDSQWDNKEALRRIMPRKPRFRRNDRGEVILQQIRAAAKDKQRNKDAAKPTSVKHPHEPQLISSQPPKPDCYFAQPLLLWMPRKLWKVVLKCPQAGCNRNLTSAGLYQKTRQVVDIDGNYNLADEYLECGQCKKKVISWSPAIVSQLDPGHKLQFPVILTYKYACDVRVVRMLRNRGFGNNSSMLQKKLTEQYSEKWLQKTIH</sequence>
<organism evidence="3 4">
    <name type="scientific">Nematostella vectensis</name>
    <name type="common">Starlet sea anemone</name>
    <dbReference type="NCBI Taxonomy" id="45351"/>
    <lineage>
        <taxon>Eukaryota</taxon>
        <taxon>Metazoa</taxon>
        <taxon>Cnidaria</taxon>
        <taxon>Anthozoa</taxon>
        <taxon>Hexacorallia</taxon>
        <taxon>Actiniaria</taxon>
        <taxon>Edwardsiidae</taxon>
        <taxon>Nematostella</taxon>
    </lineage>
</organism>
<protein>
    <recommendedName>
        <fullName evidence="2">DUF6729 domain-containing protein</fullName>
    </recommendedName>
</protein>
<evidence type="ECO:0000259" key="2">
    <source>
        <dbReference type="Pfam" id="PF20499"/>
    </source>
</evidence>
<feature type="compositionally biased region" description="Basic and acidic residues" evidence="1">
    <location>
        <begin position="53"/>
        <end position="64"/>
    </location>
</feature>